<accession>A0AAE2CSM1</accession>
<proteinExistence type="predicted"/>
<name>A0AAE2CSM1_9LAMI</name>
<dbReference type="Proteomes" id="UP001293254">
    <property type="component" value="Unassembled WGS sequence"/>
</dbReference>
<dbReference type="AlphaFoldDB" id="A0AAE2CSM1"/>
<protein>
    <recommendedName>
        <fullName evidence="3">Reverse transcriptase zinc-binding domain-containing protein</fullName>
    </recommendedName>
</protein>
<reference evidence="1" key="2">
    <citation type="journal article" date="2024" name="Plant">
        <title>Genomic evolution and insights into agronomic trait innovations of Sesamum species.</title>
        <authorList>
            <person name="Miao H."/>
            <person name="Wang L."/>
            <person name="Qu L."/>
            <person name="Liu H."/>
            <person name="Sun Y."/>
            <person name="Le M."/>
            <person name="Wang Q."/>
            <person name="Wei S."/>
            <person name="Zheng Y."/>
            <person name="Lin W."/>
            <person name="Duan Y."/>
            <person name="Cao H."/>
            <person name="Xiong S."/>
            <person name="Wang X."/>
            <person name="Wei L."/>
            <person name="Li C."/>
            <person name="Ma Q."/>
            <person name="Ju M."/>
            <person name="Zhao R."/>
            <person name="Li G."/>
            <person name="Mu C."/>
            <person name="Tian Q."/>
            <person name="Mei H."/>
            <person name="Zhang T."/>
            <person name="Gao T."/>
            <person name="Zhang H."/>
        </authorList>
    </citation>
    <scope>NUCLEOTIDE SEQUENCE</scope>
    <source>
        <strain evidence="1">3651</strain>
    </source>
</reference>
<comment type="caution">
    <text evidence="1">The sequence shown here is derived from an EMBL/GenBank/DDBJ whole genome shotgun (WGS) entry which is preliminary data.</text>
</comment>
<evidence type="ECO:0000313" key="1">
    <source>
        <dbReference type="EMBL" id="KAK4432679.1"/>
    </source>
</evidence>
<reference evidence="1" key="1">
    <citation type="submission" date="2020-06" db="EMBL/GenBank/DDBJ databases">
        <authorList>
            <person name="Li T."/>
            <person name="Hu X."/>
            <person name="Zhang T."/>
            <person name="Song X."/>
            <person name="Zhang H."/>
            <person name="Dai N."/>
            <person name="Sheng W."/>
            <person name="Hou X."/>
            <person name="Wei L."/>
        </authorList>
    </citation>
    <scope>NUCLEOTIDE SEQUENCE</scope>
    <source>
        <strain evidence="1">3651</strain>
        <tissue evidence="1">Leaf</tissue>
    </source>
</reference>
<evidence type="ECO:0008006" key="3">
    <source>
        <dbReference type="Google" id="ProtNLM"/>
    </source>
</evidence>
<gene>
    <name evidence="1" type="ORF">Salat_1030100</name>
</gene>
<evidence type="ECO:0000313" key="2">
    <source>
        <dbReference type="Proteomes" id="UP001293254"/>
    </source>
</evidence>
<organism evidence="1 2">
    <name type="scientific">Sesamum alatum</name>
    <dbReference type="NCBI Taxonomy" id="300844"/>
    <lineage>
        <taxon>Eukaryota</taxon>
        <taxon>Viridiplantae</taxon>
        <taxon>Streptophyta</taxon>
        <taxon>Embryophyta</taxon>
        <taxon>Tracheophyta</taxon>
        <taxon>Spermatophyta</taxon>
        <taxon>Magnoliopsida</taxon>
        <taxon>eudicotyledons</taxon>
        <taxon>Gunneridae</taxon>
        <taxon>Pentapetalae</taxon>
        <taxon>asterids</taxon>
        <taxon>lamiids</taxon>
        <taxon>Lamiales</taxon>
        <taxon>Pedaliaceae</taxon>
        <taxon>Sesamum</taxon>
    </lineage>
</organism>
<dbReference type="EMBL" id="JACGWO010000003">
    <property type="protein sequence ID" value="KAK4432679.1"/>
    <property type="molecule type" value="Genomic_DNA"/>
</dbReference>
<keyword evidence="2" id="KW-1185">Reference proteome</keyword>
<sequence length="224" mass="24891">MESTDHLYFACPFSNYVWSHIRQWLSITRRMSTLHSAVKWLKKEKMGSSSVGSFSHFFHTDFDRTLVHLVDLLYLFGLAKLPADRCPFCLLVVVLSAAAGRSLVLAEQGVFQPSLAGFCPSFKLFSPEFSVAACAQFCQGSSSWWLVFLLLAAQSPTATRSAFSLVSGWSRWIVFHGAGLTSCCTSRGLPGLHGLALIFRKFFSLSGKPSVCDIAPHFYAAWWT</sequence>